<gene>
    <name evidence="2" type="ORF">HAX54_039066</name>
</gene>
<name>A0ABS8VNH7_DATST</name>
<accession>A0ABS8VNH7</accession>
<reference evidence="2 3" key="1">
    <citation type="journal article" date="2021" name="BMC Genomics">
        <title>Datura genome reveals duplications of psychoactive alkaloid biosynthetic genes and high mutation rate following tissue culture.</title>
        <authorList>
            <person name="Rajewski A."/>
            <person name="Carter-House D."/>
            <person name="Stajich J."/>
            <person name="Litt A."/>
        </authorList>
    </citation>
    <scope>NUCLEOTIDE SEQUENCE [LARGE SCALE GENOMIC DNA]</scope>
    <source>
        <strain evidence="2">AR-01</strain>
    </source>
</reference>
<evidence type="ECO:0000313" key="3">
    <source>
        <dbReference type="Proteomes" id="UP000823775"/>
    </source>
</evidence>
<sequence>MGEALPLRLKKKEVGLTLGRCGEGMTEEMEPKQAMKRGGKAKATKRSQLVDEQTDSGEEYQLPQIGASKKLKPALLPATSARVASAATPS</sequence>
<organism evidence="2 3">
    <name type="scientific">Datura stramonium</name>
    <name type="common">Jimsonweed</name>
    <name type="synonym">Common thornapple</name>
    <dbReference type="NCBI Taxonomy" id="4076"/>
    <lineage>
        <taxon>Eukaryota</taxon>
        <taxon>Viridiplantae</taxon>
        <taxon>Streptophyta</taxon>
        <taxon>Embryophyta</taxon>
        <taxon>Tracheophyta</taxon>
        <taxon>Spermatophyta</taxon>
        <taxon>Magnoliopsida</taxon>
        <taxon>eudicotyledons</taxon>
        <taxon>Gunneridae</taxon>
        <taxon>Pentapetalae</taxon>
        <taxon>asterids</taxon>
        <taxon>lamiids</taxon>
        <taxon>Solanales</taxon>
        <taxon>Solanaceae</taxon>
        <taxon>Solanoideae</taxon>
        <taxon>Datureae</taxon>
        <taxon>Datura</taxon>
    </lineage>
</organism>
<feature type="region of interest" description="Disordered" evidence="1">
    <location>
        <begin position="27"/>
        <end position="66"/>
    </location>
</feature>
<dbReference type="EMBL" id="JACEIK010005382">
    <property type="protein sequence ID" value="MCE0481364.1"/>
    <property type="molecule type" value="Genomic_DNA"/>
</dbReference>
<keyword evidence="3" id="KW-1185">Reference proteome</keyword>
<comment type="caution">
    <text evidence="2">The sequence shown here is derived from an EMBL/GenBank/DDBJ whole genome shotgun (WGS) entry which is preliminary data.</text>
</comment>
<evidence type="ECO:0000313" key="2">
    <source>
        <dbReference type="EMBL" id="MCE0481364.1"/>
    </source>
</evidence>
<feature type="compositionally biased region" description="Basic residues" evidence="1">
    <location>
        <begin position="34"/>
        <end position="45"/>
    </location>
</feature>
<dbReference type="Proteomes" id="UP000823775">
    <property type="component" value="Unassembled WGS sequence"/>
</dbReference>
<protein>
    <submittedName>
        <fullName evidence="2">Uncharacterized protein</fullName>
    </submittedName>
</protein>
<proteinExistence type="predicted"/>
<evidence type="ECO:0000256" key="1">
    <source>
        <dbReference type="SAM" id="MobiDB-lite"/>
    </source>
</evidence>